<evidence type="ECO:0000313" key="2">
    <source>
        <dbReference type="EnsemblPlants" id="EMT26939"/>
    </source>
</evidence>
<accession>M8BY80</accession>
<evidence type="ECO:0000256" key="1">
    <source>
        <dbReference type="SAM" id="MobiDB-lite"/>
    </source>
</evidence>
<sequence length="188" mass="20610">MHTVEKYRGGSGGWWARFDGQADVRSSSARLRIDAAAPSRTRCPNCISVFEKALKSYADNPAENVITPVLGTTFGFLDEATELNAGPSLLAQGVGHLEAETLRDRGKEHRRRGTMEFLMQLIDRLIALCIQKIYAMYVCACRLRIGAAAPSRTPCPNRKSVRSRRQPGGAMAPMEPLLDPPLPEASVI</sequence>
<name>M8BY80_AEGTA</name>
<dbReference type="AlphaFoldDB" id="M8BY80"/>
<feature type="region of interest" description="Disordered" evidence="1">
    <location>
        <begin position="151"/>
        <end position="188"/>
    </location>
</feature>
<reference evidence="2" key="1">
    <citation type="submission" date="2015-06" db="UniProtKB">
        <authorList>
            <consortium name="EnsemblPlants"/>
        </authorList>
    </citation>
    <scope>IDENTIFICATION</scope>
</reference>
<organism evidence="2">
    <name type="scientific">Aegilops tauschii</name>
    <name type="common">Tausch's goatgrass</name>
    <name type="synonym">Aegilops squarrosa</name>
    <dbReference type="NCBI Taxonomy" id="37682"/>
    <lineage>
        <taxon>Eukaryota</taxon>
        <taxon>Viridiplantae</taxon>
        <taxon>Streptophyta</taxon>
        <taxon>Embryophyta</taxon>
        <taxon>Tracheophyta</taxon>
        <taxon>Spermatophyta</taxon>
        <taxon>Magnoliopsida</taxon>
        <taxon>Liliopsida</taxon>
        <taxon>Poales</taxon>
        <taxon>Poaceae</taxon>
        <taxon>BOP clade</taxon>
        <taxon>Pooideae</taxon>
        <taxon>Triticodae</taxon>
        <taxon>Triticeae</taxon>
        <taxon>Triticinae</taxon>
        <taxon>Aegilops</taxon>
    </lineage>
</organism>
<dbReference type="EnsemblPlants" id="EMT26939">
    <property type="protein sequence ID" value="EMT26939"/>
    <property type="gene ID" value="F775_25059"/>
</dbReference>
<feature type="compositionally biased region" description="Pro residues" evidence="1">
    <location>
        <begin position="178"/>
        <end position="188"/>
    </location>
</feature>
<protein>
    <submittedName>
        <fullName evidence="2">Uncharacterized protein</fullName>
    </submittedName>
</protein>
<proteinExistence type="predicted"/>